<accession>A0A7G9S9V2</accession>
<organism evidence="2 3">
    <name type="scientific">Sphingomonas rhizophila</name>
    <dbReference type="NCBI Taxonomy" id="2071607"/>
    <lineage>
        <taxon>Bacteria</taxon>
        <taxon>Pseudomonadati</taxon>
        <taxon>Pseudomonadota</taxon>
        <taxon>Alphaproteobacteria</taxon>
        <taxon>Sphingomonadales</taxon>
        <taxon>Sphingomonadaceae</taxon>
        <taxon>Sphingomonas</taxon>
    </lineage>
</organism>
<feature type="domain" description="Peptidase C1A papain C-terminal" evidence="1">
    <location>
        <begin position="38"/>
        <end position="150"/>
    </location>
</feature>
<dbReference type="EMBL" id="CP060717">
    <property type="protein sequence ID" value="QNN64627.1"/>
    <property type="molecule type" value="Genomic_DNA"/>
</dbReference>
<dbReference type="InterPro" id="IPR038765">
    <property type="entry name" value="Papain-like_cys_pep_sf"/>
</dbReference>
<dbReference type="AlphaFoldDB" id="A0A7G9S9V2"/>
<dbReference type="Pfam" id="PF00112">
    <property type="entry name" value="Peptidase_C1"/>
    <property type="match status" value="1"/>
</dbReference>
<keyword evidence="3" id="KW-1185">Reference proteome</keyword>
<evidence type="ECO:0000313" key="3">
    <source>
        <dbReference type="Proteomes" id="UP000515955"/>
    </source>
</evidence>
<dbReference type="Proteomes" id="UP000515955">
    <property type="component" value="Chromosome"/>
</dbReference>
<protein>
    <recommendedName>
        <fullName evidence="1">Peptidase C1A papain C-terminal domain-containing protein</fullName>
    </recommendedName>
</protein>
<dbReference type="GO" id="GO:0006508">
    <property type="term" value="P:proteolysis"/>
    <property type="evidence" value="ECO:0007669"/>
    <property type="project" value="InterPro"/>
</dbReference>
<gene>
    <name evidence="2" type="ORF">H9L12_10080</name>
</gene>
<reference evidence="2 3" key="1">
    <citation type="submission" date="2020-08" db="EMBL/GenBank/DDBJ databases">
        <title>Genome sequence of Sphingomonas rhizophila KACC 19189T.</title>
        <authorList>
            <person name="Hyun D.-W."/>
            <person name="Bae J.-W."/>
        </authorList>
    </citation>
    <scope>NUCLEOTIDE SEQUENCE [LARGE SCALE GENOMIC DNA]</scope>
    <source>
        <strain evidence="2 3">KACC 19189</strain>
    </source>
</reference>
<proteinExistence type="predicted"/>
<sequence>MADLLSPESLHRAAAYISGLPVSEAMSVNGCLAALDTEGQTTETDWPYNSPASVNTTAKYFTRKGYFEKFDAPLIEALVRAGMPIGVVLNIGLEFFRVTNDMPLEVTDALPVQACHALIISGFRTTSGKCYFRLKNSWGPGWGRDGHAWASANYLALRSPGIIRLT</sequence>
<evidence type="ECO:0000313" key="2">
    <source>
        <dbReference type="EMBL" id="QNN64627.1"/>
    </source>
</evidence>
<dbReference type="InterPro" id="IPR000668">
    <property type="entry name" value="Peptidase_C1A_C"/>
</dbReference>
<name>A0A7G9S9V2_9SPHN</name>
<dbReference type="Gene3D" id="3.90.70.10">
    <property type="entry name" value="Cysteine proteinases"/>
    <property type="match status" value="1"/>
</dbReference>
<dbReference type="SUPFAM" id="SSF54001">
    <property type="entry name" value="Cysteine proteinases"/>
    <property type="match status" value="1"/>
</dbReference>
<dbReference type="RefSeq" id="WP_187541626.1">
    <property type="nucleotide sequence ID" value="NZ_CP060717.1"/>
</dbReference>
<dbReference type="GO" id="GO:0008234">
    <property type="term" value="F:cysteine-type peptidase activity"/>
    <property type="evidence" value="ECO:0007669"/>
    <property type="project" value="InterPro"/>
</dbReference>
<evidence type="ECO:0000259" key="1">
    <source>
        <dbReference type="Pfam" id="PF00112"/>
    </source>
</evidence>
<dbReference type="KEGG" id="srhi:H9L12_10080"/>